<dbReference type="HOGENOM" id="CLU_009568_2_0_1"/>
<accession>A0A067N7F7</accession>
<evidence type="ECO:0000313" key="2">
    <source>
        <dbReference type="Proteomes" id="UP000027073"/>
    </source>
</evidence>
<dbReference type="AlphaFoldDB" id="A0A067N7F7"/>
<name>A0A067N7F7_PLEO1</name>
<dbReference type="PANTHER" id="PTHR33266">
    <property type="entry name" value="CHROMOSOME 15, WHOLE GENOME SHOTGUN SEQUENCE"/>
    <property type="match status" value="1"/>
</dbReference>
<organism evidence="1 2">
    <name type="scientific">Pleurotus ostreatus (strain PC15)</name>
    <name type="common">Oyster mushroom</name>
    <dbReference type="NCBI Taxonomy" id="1137138"/>
    <lineage>
        <taxon>Eukaryota</taxon>
        <taxon>Fungi</taxon>
        <taxon>Dikarya</taxon>
        <taxon>Basidiomycota</taxon>
        <taxon>Agaricomycotina</taxon>
        <taxon>Agaricomycetes</taxon>
        <taxon>Agaricomycetidae</taxon>
        <taxon>Agaricales</taxon>
        <taxon>Pleurotineae</taxon>
        <taxon>Pleurotaceae</taxon>
        <taxon>Pleurotus</taxon>
    </lineage>
</organism>
<dbReference type="EMBL" id="KL198012">
    <property type="protein sequence ID" value="KDQ23953.1"/>
    <property type="molecule type" value="Genomic_DNA"/>
</dbReference>
<sequence length="879" mass="98611">MDSSTMDVDETIMAALDTPTYDDDNDPLVRYNAEINSKILVALCLWEGVLTLPWEVRSRIAGTVLRIIFDVVSGYPGSLISPSLLSDFEMQMIPERFRPILVQTLYEAWQARDFKRLRNLEFLREPEVPATPDKRETLLHESFNLPYIGNVPEHLLSVIDSMRNNEQSYAPILPMIQSSGMGKTRALYEIGKKRIVIHCCFRENDSSVFMSYPPPDVALRDYLLKAPSPQDNEGSCKAYIQAIFYALFKSVLAVIDLVKRDNDISHRDVMRYFRRSGSSNNSPVPLGDTQDITQTAYLAIQNHFKILFDTPHERRAFYDHVIFKILDMPLPNTNQLTETAREMFEAVELHKDHFPVILALDEVHVLFNDKRGSPQYSIYSRLKSVLADLGQRIGTVVLSTATFIPLVAPSKEIAPSARERAGDLFLPAPYTELSFDVHCRSHPLSKNLSLNDIGTLKQVSIFGRPLWQSMVNSHFNMELPGEAVQLILNTVISKLTGQQFNTSLPDGMNAPALAVLCTRILLDLSPGISTAQNFVLELIRSHLRVVYSIQEDREVIISGSSSEPLVAEAAAIVMNSDRSASKPMAVWRILAQYVTQGLMGQGDAGELLGRTISIMAMDRAISSCPTWAELKYQTPIEVNKYFQALLTHEQWEALRISVPANFSMLGQADSARSFEDAFRGAYVHFSHYSRARDSSPLNINYLWALWIRGVAIQCHPTQEFTDRVLPIYFSSRGTIQPASMSCILEQDKTSPKLTPSSVATQSAQELKIFNGGTQLPYITVLNCYAGSSLAGQPPRYPQPRATRHPNQNKEAPRYEIVLHSLDAYQGLGAHNESISAMINGSTSSLFEHHPRKTPTALSLLHALQPYLDDDPSTTQWFGH</sequence>
<dbReference type="PANTHER" id="PTHR33266:SF1">
    <property type="entry name" value="F-BOX DOMAIN-CONTAINING PROTEIN"/>
    <property type="match status" value="1"/>
</dbReference>
<dbReference type="InParanoid" id="A0A067N7F7"/>
<proteinExistence type="predicted"/>
<reference evidence="2" key="1">
    <citation type="journal article" date="2014" name="Proc. Natl. Acad. Sci. U.S.A.">
        <title>Extensive sampling of basidiomycete genomes demonstrates inadequacy of the white-rot/brown-rot paradigm for wood decay fungi.</title>
        <authorList>
            <person name="Riley R."/>
            <person name="Salamov A.A."/>
            <person name="Brown D.W."/>
            <person name="Nagy L.G."/>
            <person name="Floudas D."/>
            <person name="Held B.W."/>
            <person name="Levasseur A."/>
            <person name="Lombard V."/>
            <person name="Morin E."/>
            <person name="Otillar R."/>
            <person name="Lindquist E.A."/>
            <person name="Sun H."/>
            <person name="LaButti K.M."/>
            <person name="Schmutz J."/>
            <person name="Jabbour D."/>
            <person name="Luo H."/>
            <person name="Baker S.E."/>
            <person name="Pisabarro A.G."/>
            <person name="Walton J.D."/>
            <person name="Blanchette R.A."/>
            <person name="Henrissat B."/>
            <person name="Martin F."/>
            <person name="Cullen D."/>
            <person name="Hibbett D.S."/>
            <person name="Grigoriev I.V."/>
        </authorList>
    </citation>
    <scope>NUCLEOTIDE SEQUENCE [LARGE SCALE GENOMIC DNA]</scope>
    <source>
        <strain evidence="2">PC15</strain>
    </source>
</reference>
<gene>
    <name evidence="1" type="ORF">PLEOSDRAFT_1114179</name>
</gene>
<dbReference type="OrthoDB" id="3270019at2759"/>
<dbReference type="STRING" id="1137138.A0A067N7F7"/>
<evidence type="ECO:0000313" key="1">
    <source>
        <dbReference type="EMBL" id="KDQ23953.1"/>
    </source>
</evidence>
<dbReference type="VEuPathDB" id="FungiDB:PLEOSDRAFT_1114179"/>
<protein>
    <submittedName>
        <fullName evidence="1">Uncharacterized protein</fullName>
    </submittedName>
</protein>
<dbReference type="Proteomes" id="UP000027073">
    <property type="component" value="Unassembled WGS sequence"/>
</dbReference>